<dbReference type="HOGENOM" id="CLU_018398_3_1_3"/>
<dbReference type="GO" id="GO:0032259">
    <property type="term" value="P:methylation"/>
    <property type="evidence" value="ECO:0007669"/>
    <property type="project" value="UniProtKB-KW"/>
</dbReference>
<gene>
    <name evidence="5" type="primary">hemK</name>
    <name evidence="5" type="ordered locus">PMM0318</name>
</gene>
<keyword evidence="3" id="KW-0949">S-adenosyl-L-methionine</keyword>
<accession>Q7V2Y2</accession>
<dbReference type="AlphaFoldDB" id="Q7V2Y2"/>
<dbReference type="InterPro" id="IPR052663">
    <property type="entry name" value="RF_glutamine_MTase_cyano"/>
</dbReference>
<evidence type="ECO:0000256" key="3">
    <source>
        <dbReference type="ARBA" id="ARBA00022691"/>
    </source>
</evidence>
<evidence type="ECO:0000256" key="1">
    <source>
        <dbReference type="ARBA" id="ARBA00022603"/>
    </source>
</evidence>
<dbReference type="GO" id="GO:0008276">
    <property type="term" value="F:protein methyltransferase activity"/>
    <property type="evidence" value="ECO:0007669"/>
    <property type="project" value="InterPro"/>
</dbReference>
<evidence type="ECO:0000313" key="6">
    <source>
        <dbReference type="Proteomes" id="UP000001026"/>
    </source>
</evidence>
<dbReference type="CDD" id="cd02440">
    <property type="entry name" value="AdoMet_MTases"/>
    <property type="match status" value="1"/>
</dbReference>
<dbReference type="eggNOG" id="COG2890">
    <property type="taxonomic scope" value="Bacteria"/>
</dbReference>
<dbReference type="InterPro" id="IPR029063">
    <property type="entry name" value="SAM-dependent_MTases_sf"/>
</dbReference>
<evidence type="ECO:0000256" key="2">
    <source>
        <dbReference type="ARBA" id="ARBA00022679"/>
    </source>
</evidence>
<dbReference type="OrthoDB" id="9800643at2"/>
<dbReference type="GO" id="GO:0008170">
    <property type="term" value="F:N-methyltransferase activity"/>
    <property type="evidence" value="ECO:0007669"/>
    <property type="project" value="UniProtKB-ARBA"/>
</dbReference>
<dbReference type="STRING" id="59919.PMM0318"/>
<feature type="domain" description="Methyltransferase small" evidence="4">
    <location>
        <begin position="118"/>
        <end position="199"/>
    </location>
</feature>
<reference evidence="5 6" key="1">
    <citation type="journal article" date="2003" name="Nature">
        <title>Genome divergence in two Prochlorococcus ecotypes reflects oceanic niche differentiation.</title>
        <authorList>
            <person name="Rocap G."/>
            <person name="Larimer F.W."/>
            <person name="Lamerdin J.E."/>
            <person name="Malfatti S."/>
            <person name="Chain P."/>
            <person name="Ahlgren N.A."/>
            <person name="Arellano A."/>
            <person name="Coleman M."/>
            <person name="Hauser L."/>
            <person name="Hess W.R."/>
            <person name="Johnson Z.I."/>
            <person name="Land M.L."/>
            <person name="Lindell D."/>
            <person name="Post A.F."/>
            <person name="Regala W."/>
            <person name="Shah M."/>
            <person name="Shaw S.L."/>
            <person name="Steglich C."/>
            <person name="Sullivan M.B."/>
            <person name="Ting C.S."/>
            <person name="Tolonen A."/>
            <person name="Webb E.A."/>
            <person name="Zinser E.R."/>
            <person name="Chisholm S.W."/>
        </authorList>
    </citation>
    <scope>NUCLEOTIDE SEQUENCE [LARGE SCALE GENOMIC DNA]</scope>
    <source>
        <strain evidence="6">CCMP1986 / NIES-2087 / MED4</strain>
    </source>
</reference>
<dbReference type="SUPFAM" id="SSF53335">
    <property type="entry name" value="S-adenosyl-L-methionine-dependent methyltransferases"/>
    <property type="match status" value="1"/>
</dbReference>
<dbReference type="NCBIfam" id="TIGR03534">
    <property type="entry name" value="RF_mod_PrmC"/>
    <property type="match status" value="1"/>
</dbReference>
<evidence type="ECO:0000313" key="5">
    <source>
        <dbReference type="EMBL" id="CAE18777.1"/>
    </source>
</evidence>
<dbReference type="InterPro" id="IPR007848">
    <property type="entry name" value="Small_mtfrase_dom"/>
</dbReference>
<dbReference type="NCBIfam" id="TIGR00536">
    <property type="entry name" value="hemK_fam"/>
    <property type="match status" value="1"/>
</dbReference>
<dbReference type="PROSITE" id="PS00092">
    <property type="entry name" value="N6_MTASE"/>
    <property type="match status" value="1"/>
</dbReference>
<dbReference type="GO" id="GO:0003676">
    <property type="term" value="F:nucleic acid binding"/>
    <property type="evidence" value="ECO:0007669"/>
    <property type="project" value="InterPro"/>
</dbReference>
<dbReference type="EMBL" id="BX548174">
    <property type="protein sequence ID" value="CAE18777.1"/>
    <property type="molecule type" value="Genomic_DNA"/>
</dbReference>
<dbReference type="SMR" id="Q7V2Y2"/>
<protein>
    <recommendedName>
        <fullName evidence="4">Methyltransferase small domain-containing protein</fullName>
    </recommendedName>
</protein>
<name>Q7V2Y2_PROMP</name>
<dbReference type="GO" id="GO:0008757">
    <property type="term" value="F:S-adenosylmethionine-dependent methyltransferase activity"/>
    <property type="evidence" value="ECO:0007669"/>
    <property type="project" value="UniProtKB-ARBA"/>
</dbReference>
<evidence type="ECO:0000259" key="4">
    <source>
        <dbReference type="Pfam" id="PF05175"/>
    </source>
</evidence>
<dbReference type="RefSeq" id="WP_011131955.1">
    <property type="nucleotide sequence ID" value="NC_005072.1"/>
</dbReference>
<proteinExistence type="predicted"/>
<sequence length="289" mass="32926">MFLISAEKFSLWKKKQLSKGGDNHSLNLLLESLGGLSNIELNLLKINLEKNLNFKVNLDLIESFWDKHLNTSIPIQYLSGISFWRNLKLEVSNRVLIPRPETELIIDIISGIFKNKEEKITFVDLGTGSGAISIALALENPNWNGIATDIDKNAIKIASRNFATYSNQSNLKFYNGNWWDPLKNFKGEIDFAVSNPPYIPQDTYEVLPIEVKNFEPKLALLGGQEGLDHINQIVQNAPLYLKNKGWLLIENHFDQGEKVKKLFLENRFTSVKVLKDFSGIGRFTIGRYK</sequence>
<dbReference type="GO" id="GO:0016491">
    <property type="term" value="F:oxidoreductase activity"/>
    <property type="evidence" value="ECO:0007669"/>
    <property type="project" value="UniProtKB-KW"/>
</dbReference>
<organism evidence="5 6">
    <name type="scientific">Prochlorococcus marinus subsp. pastoris (strain CCMP1986 / NIES-2087 / MED4)</name>
    <dbReference type="NCBI Taxonomy" id="59919"/>
    <lineage>
        <taxon>Bacteria</taxon>
        <taxon>Bacillati</taxon>
        <taxon>Cyanobacteriota</taxon>
        <taxon>Cyanophyceae</taxon>
        <taxon>Synechococcales</taxon>
        <taxon>Prochlorococcaceae</taxon>
        <taxon>Prochlorococcus</taxon>
    </lineage>
</organism>
<dbReference type="Proteomes" id="UP000001026">
    <property type="component" value="Chromosome"/>
</dbReference>
<dbReference type="PANTHER" id="PTHR47441:SF3">
    <property type="entry name" value="RELEASE FACTOR GLUTAMINE METHYLTRANSFERASE"/>
    <property type="match status" value="1"/>
</dbReference>
<dbReference type="InterPro" id="IPR019874">
    <property type="entry name" value="RF_methyltr_PrmC"/>
</dbReference>
<keyword evidence="2" id="KW-0808">Transferase</keyword>
<dbReference type="InterPro" id="IPR004556">
    <property type="entry name" value="HemK-like"/>
</dbReference>
<keyword evidence="5" id="KW-0560">Oxidoreductase</keyword>
<keyword evidence="1" id="KW-0489">Methyltransferase</keyword>
<dbReference type="KEGG" id="pmm:PMM0318"/>
<dbReference type="Gene3D" id="3.40.50.150">
    <property type="entry name" value="Vaccinia Virus protein VP39"/>
    <property type="match status" value="1"/>
</dbReference>
<dbReference type="Pfam" id="PF05175">
    <property type="entry name" value="MTS"/>
    <property type="match status" value="1"/>
</dbReference>
<dbReference type="PANTHER" id="PTHR47441">
    <property type="match status" value="1"/>
</dbReference>
<dbReference type="InterPro" id="IPR002052">
    <property type="entry name" value="DNA_methylase_N6_adenine_CS"/>
</dbReference>